<evidence type="ECO:0000259" key="6">
    <source>
        <dbReference type="PROSITE" id="PS51084"/>
    </source>
</evidence>
<keyword evidence="1" id="KW-0547">Nucleotide-binding</keyword>
<dbReference type="PANTHER" id="PTHR12486:SF5">
    <property type="entry name" value="ADENOSINE 5'-MONOPHOSPHORAMIDASE HINT3"/>
    <property type="match status" value="1"/>
</dbReference>
<evidence type="ECO:0000256" key="4">
    <source>
        <dbReference type="PIRSR" id="PIRSR601310-3"/>
    </source>
</evidence>
<keyword evidence="2" id="KW-0378">Hydrolase</keyword>
<dbReference type="EMBL" id="OAPG01000018">
    <property type="protein sequence ID" value="SNX87235.1"/>
    <property type="molecule type" value="Genomic_DNA"/>
</dbReference>
<organism evidence="7 8">
    <name type="scientific">Melanopsichium pennsylvanicum</name>
    <dbReference type="NCBI Taxonomy" id="63383"/>
    <lineage>
        <taxon>Eukaryota</taxon>
        <taxon>Fungi</taxon>
        <taxon>Dikarya</taxon>
        <taxon>Basidiomycota</taxon>
        <taxon>Ustilaginomycotina</taxon>
        <taxon>Ustilaginomycetes</taxon>
        <taxon>Ustilaginales</taxon>
        <taxon>Ustilaginaceae</taxon>
        <taxon>Melanopsichium</taxon>
    </lineage>
</organism>
<comment type="caution">
    <text evidence="7">The sequence shown here is derived from an EMBL/GenBank/DDBJ whole genome shotgun (WGS) entry which is preliminary data.</text>
</comment>
<protein>
    <recommendedName>
        <fullName evidence="6">HIT domain-containing protein</fullName>
    </recommendedName>
</protein>
<proteinExistence type="predicted"/>
<dbReference type="PROSITE" id="PS51084">
    <property type="entry name" value="HIT_2"/>
    <property type="match status" value="1"/>
</dbReference>
<dbReference type="Proteomes" id="UP001294444">
    <property type="component" value="Unassembled WGS sequence"/>
</dbReference>
<dbReference type="SUPFAM" id="SSF54197">
    <property type="entry name" value="HIT-like"/>
    <property type="match status" value="1"/>
</dbReference>
<feature type="active site" description="Tele-AMP-histidine intermediate" evidence="3">
    <location>
        <position position="147"/>
    </location>
</feature>
<evidence type="ECO:0000256" key="5">
    <source>
        <dbReference type="PROSITE-ProRule" id="PRU00464"/>
    </source>
</evidence>
<dbReference type="InterPro" id="IPR001310">
    <property type="entry name" value="Histidine_triad_HIT"/>
</dbReference>
<dbReference type="Gene3D" id="3.30.428.10">
    <property type="entry name" value="HIT-like"/>
    <property type="match status" value="1"/>
</dbReference>
<evidence type="ECO:0000313" key="7">
    <source>
        <dbReference type="EMBL" id="SNX87235.1"/>
    </source>
</evidence>
<feature type="short sequence motif" description="Histidine triad motif" evidence="4 5">
    <location>
        <begin position="145"/>
        <end position="149"/>
    </location>
</feature>
<evidence type="ECO:0000313" key="8">
    <source>
        <dbReference type="Proteomes" id="UP001294444"/>
    </source>
</evidence>
<reference evidence="7" key="1">
    <citation type="submission" date="2023-10" db="EMBL/GenBank/DDBJ databases">
        <authorList>
            <person name="Guldener U."/>
        </authorList>
    </citation>
    <scope>NUCLEOTIDE SEQUENCE</scope>
    <source>
        <strain evidence="7">Mp4</strain>
    </source>
</reference>
<accession>A0AAJ4XRL2</accession>
<evidence type="ECO:0000256" key="3">
    <source>
        <dbReference type="PIRSR" id="PIRSR601310-1"/>
    </source>
</evidence>
<gene>
    <name evidence="7" type="ORF">MEPE_05945</name>
</gene>
<dbReference type="Pfam" id="PF11969">
    <property type="entry name" value="DcpS_C"/>
    <property type="match status" value="1"/>
</dbReference>
<keyword evidence="8" id="KW-1185">Reference proteome</keyword>
<dbReference type="PRINTS" id="PR00332">
    <property type="entry name" value="HISTRIAD"/>
</dbReference>
<dbReference type="GO" id="GO:0000166">
    <property type="term" value="F:nucleotide binding"/>
    <property type="evidence" value="ECO:0007669"/>
    <property type="project" value="UniProtKB-KW"/>
</dbReference>
<dbReference type="InterPro" id="IPR036265">
    <property type="entry name" value="HIT-like_sf"/>
</dbReference>
<sequence length="202" mass="22850">MASLFTSCFDTHHKGANNSQLLSSQDDALLAGHRPIDSINPVKCTFCNIDPSRFNIVLSDDKYICFTDRSPAAVHHLLVIPQKHIANVRSLSHCDADLVREMQQLGNKALDIVTSSLDTDAAKKRKQSSERSFGFHIPPFRSVDHLHLHCLQLPFASSWKALKYRVAQPPSKQYYKGWSWFAEWRQTCALLEAGRKVEVKSC</sequence>
<dbReference type="AlphaFoldDB" id="A0AAJ4XRL2"/>
<evidence type="ECO:0000256" key="1">
    <source>
        <dbReference type="ARBA" id="ARBA00022741"/>
    </source>
</evidence>
<feature type="domain" description="HIT" evidence="6">
    <location>
        <begin position="42"/>
        <end position="160"/>
    </location>
</feature>
<name>A0AAJ4XRL2_9BASI</name>
<dbReference type="PANTHER" id="PTHR12486">
    <property type="entry name" value="APRATAXIN-RELATED"/>
    <property type="match status" value="1"/>
</dbReference>
<evidence type="ECO:0000256" key="2">
    <source>
        <dbReference type="ARBA" id="ARBA00022801"/>
    </source>
</evidence>
<dbReference type="GO" id="GO:0016787">
    <property type="term" value="F:hydrolase activity"/>
    <property type="evidence" value="ECO:0007669"/>
    <property type="project" value="UniProtKB-KW"/>
</dbReference>
<dbReference type="InterPro" id="IPR011146">
    <property type="entry name" value="HIT-like"/>
</dbReference>